<comment type="caution">
    <text evidence="1">The sequence shown here is derived from an EMBL/GenBank/DDBJ whole genome shotgun (WGS) entry which is preliminary data.</text>
</comment>
<accession>A0AA35SVD5</accession>
<organism evidence="1 2">
    <name type="scientific">Geodia barretti</name>
    <name type="common">Barrett's horny sponge</name>
    <dbReference type="NCBI Taxonomy" id="519541"/>
    <lineage>
        <taxon>Eukaryota</taxon>
        <taxon>Metazoa</taxon>
        <taxon>Porifera</taxon>
        <taxon>Demospongiae</taxon>
        <taxon>Heteroscleromorpha</taxon>
        <taxon>Tetractinellida</taxon>
        <taxon>Astrophorina</taxon>
        <taxon>Geodiidae</taxon>
        <taxon>Geodia</taxon>
    </lineage>
</organism>
<proteinExistence type="predicted"/>
<gene>
    <name evidence="1" type="ORF">GBAR_LOCUS20496</name>
</gene>
<reference evidence="1" key="1">
    <citation type="submission" date="2023-03" db="EMBL/GenBank/DDBJ databases">
        <authorList>
            <person name="Steffen K."/>
            <person name="Cardenas P."/>
        </authorList>
    </citation>
    <scope>NUCLEOTIDE SEQUENCE</scope>
</reference>
<name>A0AA35SVD5_GEOBA</name>
<evidence type="ECO:0000313" key="2">
    <source>
        <dbReference type="Proteomes" id="UP001174909"/>
    </source>
</evidence>
<dbReference type="Proteomes" id="UP001174909">
    <property type="component" value="Unassembled WGS sequence"/>
</dbReference>
<protein>
    <submittedName>
        <fullName evidence="1">Uncharacterized protein</fullName>
    </submittedName>
</protein>
<keyword evidence="2" id="KW-1185">Reference proteome</keyword>
<evidence type="ECO:0000313" key="1">
    <source>
        <dbReference type="EMBL" id="CAI8036598.1"/>
    </source>
</evidence>
<dbReference type="EMBL" id="CASHTH010002883">
    <property type="protein sequence ID" value="CAI8036598.1"/>
    <property type="molecule type" value="Genomic_DNA"/>
</dbReference>
<sequence>MVRLPSALWTVLSHINLLRTVRFYGSQVVKKRERRRRGEGRVGRGKVGWWILKMWETCYVRQGHLVLAEN</sequence>
<dbReference type="AlphaFoldDB" id="A0AA35SVD5"/>